<dbReference type="NCBIfam" id="TIGR02242">
    <property type="entry name" value="tail_TIGR02242"/>
    <property type="match status" value="1"/>
</dbReference>
<dbReference type="InterPro" id="IPR006521">
    <property type="entry name" value="Tail_protein_I"/>
</dbReference>
<proteinExistence type="predicted"/>
<name>A0A918WG47_STRCJ</name>
<sequence length="173" mass="19077">MPDSPSAVRPVALPALYAHDTVAKAFATGIGAALAPAEDRLDRLHEVFDPWQAPPAFLDWLARLTGARTEPDWTERQRRAAIALAPWLAAHRGTPRALRREAKEIYGWDLDIAEPGGVFTGEQRPPEGRMLTVTLKARQGEDRATLTHRLTRLVLAHRPAHLPFQVVVTPPPG</sequence>
<dbReference type="RefSeq" id="WP_190109264.1">
    <property type="nucleotide sequence ID" value="NZ_BMVB01000005.1"/>
</dbReference>
<dbReference type="InterPro" id="IPR011748">
    <property type="entry name" value="Unchr_phage_tail-like"/>
</dbReference>
<protein>
    <submittedName>
        <fullName evidence="1">Tail protein</fullName>
    </submittedName>
</protein>
<dbReference type="Proteomes" id="UP000646244">
    <property type="component" value="Unassembled WGS sequence"/>
</dbReference>
<dbReference type="InterPro" id="IPR015424">
    <property type="entry name" value="PyrdxlP-dep_Trfase"/>
</dbReference>
<dbReference type="EMBL" id="BMVB01000005">
    <property type="protein sequence ID" value="GHC44361.1"/>
    <property type="molecule type" value="Genomic_DNA"/>
</dbReference>
<reference evidence="1" key="1">
    <citation type="journal article" date="2014" name="Int. J. Syst. Evol. Microbiol.">
        <title>Complete genome sequence of Corynebacterium casei LMG S-19264T (=DSM 44701T), isolated from a smear-ripened cheese.</title>
        <authorList>
            <consortium name="US DOE Joint Genome Institute (JGI-PGF)"/>
            <person name="Walter F."/>
            <person name="Albersmeier A."/>
            <person name="Kalinowski J."/>
            <person name="Ruckert C."/>
        </authorList>
    </citation>
    <scope>NUCLEOTIDE SEQUENCE</scope>
    <source>
        <strain evidence="1">JCM 4633</strain>
    </source>
</reference>
<gene>
    <name evidence="1" type="ORF">GCM10010507_19190</name>
</gene>
<accession>A0A918WG47</accession>
<dbReference type="Pfam" id="PF09684">
    <property type="entry name" value="Tail_P2_I"/>
    <property type="match status" value="1"/>
</dbReference>
<evidence type="ECO:0000313" key="1">
    <source>
        <dbReference type="EMBL" id="GHC44361.1"/>
    </source>
</evidence>
<organism evidence="1 2">
    <name type="scientific">Streptomyces cinnamoneus</name>
    <name type="common">Streptoverticillium cinnamoneum</name>
    <dbReference type="NCBI Taxonomy" id="53446"/>
    <lineage>
        <taxon>Bacteria</taxon>
        <taxon>Bacillati</taxon>
        <taxon>Actinomycetota</taxon>
        <taxon>Actinomycetes</taxon>
        <taxon>Kitasatosporales</taxon>
        <taxon>Streptomycetaceae</taxon>
        <taxon>Streptomyces</taxon>
        <taxon>Streptomyces cinnamoneus group</taxon>
    </lineage>
</organism>
<dbReference type="SUPFAM" id="SSF53383">
    <property type="entry name" value="PLP-dependent transferases"/>
    <property type="match status" value="1"/>
</dbReference>
<reference evidence="1" key="2">
    <citation type="submission" date="2020-09" db="EMBL/GenBank/DDBJ databases">
        <authorList>
            <person name="Sun Q."/>
            <person name="Ohkuma M."/>
        </authorList>
    </citation>
    <scope>NUCLEOTIDE SEQUENCE</scope>
    <source>
        <strain evidence="1">JCM 4633</strain>
    </source>
</reference>
<dbReference type="AlphaFoldDB" id="A0A918WG47"/>
<comment type="caution">
    <text evidence="1">The sequence shown here is derived from an EMBL/GenBank/DDBJ whole genome shotgun (WGS) entry which is preliminary data.</text>
</comment>
<evidence type="ECO:0000313" key="2">
    <source>
        <dbReference type="Proteomes" id="UP000646244"/>
    </source>
</evidence>